<dbReference type="PIRSF" id="PIRSF000138">
    <property type="entry name" value="Al-hdrx_acd_dh"/>
    <property type="match status" value="1"/>
</dbReference>
<dbReference type="InterPro" id="IPR013785">
    <property type="entry name" value="Aldolase_TIM"/>
</dbReference>
<keyword evidence="2" id="KW-0560">Oxidoreductase</keyword>
<evidence type="ECO:0000259" key="4">
    <source>
        <dbReference type="PROSITE" id="PS51349"/>
    </source>
</evidence>
<comment type="cofactor">
    <cofactor evidence="1">
        <name>FMN</name>
        <dbReference type="ChEBI" id="CHEBI:58210"/>
    </cofactor>
</comment>
<gene>
    <name evidence="5" type="ORF">H0484_08670</name>
</gene>
<evidence type="ECO:0000256" key="2">
    <source>
        <dbReference type="ARBA" id="ARBA00023002"/>
    </source>
</evidence>
<comment type="similarity">
    <text evidence="3">Belongs to the FMN-dependent alpha-hydroxy acid dehydrogenase family.</text>
</comment>
<evidence type="ECO:0000313" key="6">
    <source>
        <dbReference type="Proteomes" id="UP000776983"/>
    </source>
</evidence>
<dbReference type="InterPro" id="IPR000262">
    <property type="entry name" value="FMN-dep_DH"/>
</dbReference>
<dbReference type="RefSeq" id="WP_226954190.1">
    <property type="nucleotide sequence ID" value="NZ_JACDXW010000004.1"/>
</dbReference>
<dbReference type="CDD" id="cd02809">
    <property type="entry name" value="alpha_hydroxyacid_oxid_FMN"/>
    <property type="match status" value="1"/>
</dbReference>
<evidence type="ECO:0000256" key="3">
    <source>
        <dbReference type="ARBA" id="ARBA00024042"/>
    </source>
</evidence>
<name>A0ABS8CCQ8_9BURK</name>
<comment type="caution">
    <text evidence="5">The sequence shown here is derived from an EMBL/GenBank/DDBJ whole genome shotgun (WGS) entry which is preliminary data.</text>
</comment>
<dbReference type="PANTHER" id="PTHR10578">
    <property type="entry name" value="S -2-HYDROXY-ACID OXIDASE-RELATED"/>
    <property type="match status" value="1"/>
</dbReference>
<evidence type="ECO:0000256" key="1">
    <source>
        <dbReference type="ARBA" id="ARBA00001917"/>
    </source>
</evidence>
<evidence type="ECO:0000313" key="5">
    <source>
        <dbReference type="EMBL" id="MCB5363820.1"/>
    </source>
</evidence>
<dbReference type="SUPFAM" id="SSF51395">
    <property type="entry name" value="FMN-linked oxidoreductases"/>
    <property type="match status" value="1"/>
</dbReference>
<organism evidence="5 6">
    <name type="scientific">Mesopusillimonas faecipullorum</name>
    <dbReference type="NCBI Taxonomy" id="2755040"/>
    <lineage>
        <taxon>Bacteria</taxon>
        <taxon>Pseudomonadati</taxon>
        <taxon>Pseudomonadota</taxon>
        <taxon>Betaproteobacteria</taxon>
        <taxon>Burkholderiales</taxon>
        <taxon>Alcaligenaceae</taxon>
        <taxon>Mesopusillimonas</taxon>
    </lineage>
</organism>
<dbReference type="PANTHER" id="PTHR10578:SF143">
    <property type="entry name" value="FMN-DEPENDENT ALPHA-HYDROXY ACID DEHYDROGENASE PB1A11.03"/>
    <property type="match status" value="1"/>
</dbReference>
<dbReference type="InterPro" id="IPR012133">
    <property type="entry name" value="Alpha-hydoxy_acid_DH_FMN"/>
</dbReference>
<dbReference type="PROSITE" id="PS51349">
    <property type="entry name" value="FMN_HYDROXY_ACID_DH_2"/>
    <property type="match status" value="1"/>
</dbReference>
<accession>A0ABS8CCQ8</accession>
<reference evidence="5 6" key="1">
    <citation type="submission" date="2020-07" db="EMBL/GenBank/DDBJ databases">
        <title>Pusillimonas sp. nov., isolated from poultry manure in Taiwan.</title>
        <authorList>
            <person name="Lin S.-Y."/>
            <person name="Tang Y.-S."/>
            <person name="Young C.-C."/>
        </authorList>
    </citation>
    <scope>NUCLEOTIDE SEQUENCE [LARGE SCALE GENOMIC DNA]</scope>
    <source>
        <strain evidence="5 6">CC-YST705</strain>
    </source>
</reference>
<dbReference type="InterPro" id="IPR037396">
    <property type="entry name" value="FMN_HAD"/>
</dbReference>
<dbReference type="EMBL" id="JACDXW010000004">
    <property type="protein sequence ID" value="MCB5363820.1"/>
    <property type="molecule type" value="Genomic_DNA"/>
</dbReference>
<dbReference type="Pfam" id="PF01070">
    <property type="entry name" value="FMN_dh"/>
    <property type="match status" value="1"/>
</dbReference>
<dbReference type="Proteomes" id="UP000776983">
    <property type="component" value="Unassembled WGS sequence"/>
</dbReference>
<dbReference type="Gene3D" id="3.20.20.70">
    <property type="entry name" value="Aldolase class I"/>
    <property type="match status" value="1"/>
</dbReference>
<sequence length="375" mass="40012">MSTGLPPSQVLPPLKQIPPEIAAVQDYEPYAQARMSPQAWAYFSGGAADEQTLHENHMVFSRWHIVPRVLRDLGHGTTRQSLLGCDFDYPILLAPVAHQALAHTQGEQASALAASAMGAGLVLSTQSSTDLAQLAQQASCPLWFQLYIQPDRAFTAQLVQRAEQAGYRALVITVDAPLNGMRNREQRAQFSLPPGIEEVNLRGMVHARGHYAQPGQSPVFGSGLLQQAPTWQDIAWLISQTRLPVLLKGILSAHDALLAQEAGAAGVIVSNHGGRTLDGVLPTLAALPIVRAALPADYPVLLDGGVRRGTDVFKALALGANAVMIGRPYIFALAAAGAAGVAHVLHLLRTELEVAMALAGCARLEDIQTESLLKL</sequence>
<protein>
    <submittedName>
        <fullName evidence="5">Alpha-hydroxy-acid oxidizing protein</fullName>
    </submittedName>
</protein>
<keyword evidence="6" id="KW-1185">Reference proteome</keyword>
<feature type="domain" description="FMN hydroxy acid dehydrogenase" evidence="4">
    <location>
        <begin position="16"/>
        <end position="375"/>
    </location>
</feature>
<proteinExistence type="inferred from homology"/>